<organism evidence="1 2">
    <name type="scientific">Xylaria curta</name>
    <dbReference type="NCBI Taxonomy" id="42375"/>
    <lineage>
        <taxon>Eukaryota</taxon>
        <taxon>Fungi</taxon>
        <taxon>Dikarya</taxon>
        <taxon>Ascomycota</taxon>
        <taxon>Pezizomycotina</taxon>
        <taxon>Sordariomycetes</taxon>
        <taxon>Xylariomycetidae</taxon>
        <taxon>Xylariales</taxon>
        <taxon>Xylariaceae</taxon>
        <taxon>Xylaria</taxon>
    </lineage>
</organism>
<evidence type="ECO:0000313" key="2">
    <source>
        <dbReference type="Proteomes" id="UP001143856"/>
    </source>
</evidence>
<evidence type="ECO:0000313" key="1">
    <source>
        <dbReference type="EMBL" id="KAJ2989285.1"/>
    </source>
</evidence>
<protein>
    <submittedName>
        <fullName evidence="1">Uncharacterized protein</fullName>
    </submittedName>
</protein>
<gene>
    <name evidence="1" type="ORF">NUW58_g3547</name>
</gene>
<dbReference type="EMBL" id="JAPDGR010000545">
    <property type="protein sequence ID" value="KAJ2989285.1"/>
    <property type="molecule type" value="Genomic_DNA"/>
</dbReference>
<name>A0ACC1PAI5_9PEZI</name>
<keyword evidence="2" id="KW-1185">Reference proteome</keyword>
<sequence>MNEAQKLATRLTAYGDAVSANGNSFYLLQVEEDQESGDYELYEQYKTDLTLVSQTLVASNVRKGTSAAYLLETDEDRIIFYIDESNSLKASMHDLDPKAPDAYFTVDSLLVFFQTPGGSVECIGQNEGKWSSLGALPAEVPAGSPHYPLVIENKLYFYYIGNGGTLRYLTRELNGVDWDDKLFNDALSTVFVLTGGTLVSVDANGDRHDLVKSAGGGKFIPVASAERAYHIHIHGDVVIRGSQNSVNLGNGKIEKGSRRRIHRRRHY</sequence>
<reference evidence="1" key="1">
    <citation type="submission" date="2022-10" db="EMBL/GenBank/DDBJ databases">
        <title>Genome Sequence of Xylaria curta.</title>
        <authorList>
            <person name="Buettner E."/>
        </authorList>
    </citation>
    <scope>NUCLEOTIDE SEQUENCE</scope>
    <source>
        <strain evidence="1">Babe10</strain>
    </source>
</reference>
<comment type="caution">
    <text evidence="1">The sequence shown here is derived from an EMBL/GenBank/DDBJ whole genome shotgun (WGS) entry which is preliminary data.</text>
</comment>
<proteinExistence type="predicted"/>
<dbReference type="Proteomes" id="UP001143856">
    <property type="component" value="Unassembled WGS sequence"/>
</dbReference>
<accession>A0ACC1PAI5</accession>